<proteinExistence type="predicted"/>
<evidence type="ECO:0008006" key="3">
    <source>
        <dbReference type="Google" id="ProtNLM"/>
    </source>
</evidence>
<evidence type="ECO:0000313" key="2">
    <source>
        <dbReference type="EMBL" id="SBO92431.1"/>
    </source>
</evidence>
<gene>
    <name evidence="2" type="ORF">BN4615_P1945</name>
</gene>
<accession>A0A1M4E0V8</accession>
<dbReference type="RefSeq" id="WP_225271698.1">
    <property type="nucleotide sequence ID" value="NZ_CP084058.1"/>
</dbReference>
<name>A0A1M4E0V8_9ACTN</name>
<feature type="chain" id="PRO_5039470676" description="Secreted protein" evidence="1">
    <location>
        <begin position="31"/>
        <end position="80"/>
    </location>
</feature>
<feature type="signal peptide" evidence="1">
    <location>
        <begin position="1"/>
        <end position="30"/>
    </location>
</feature>
<dbReference type="EMBL" id="LT559118">
    <property type="protein sequence ID" value="SBO92431.1"/>
    <property type="molecule type" value="Genomic_DNA"/>
</dbReference>
<dbReference type="AlphaFoldDB" id="A0A1M4E0V8"/>
<sequence>MQTSPRRLVAAGVLAAVAGLPILPVPAAHAVVDPSKLAVLDSAQRIDPVLMANCATGTAADPAAAVVIPPEVPLVGCATL</sequence>
<organism evidence="2">
    <name type="scientific">Nonomuraea gerenzanensis</name>
    <dbReference type="NCBI Taxonomy" id="93944"/>
    <lineage>
        <taxon>Bacteria</taxon>
        <taxon>Bacillati</taxon>
        <taxon>Actinomycetota</taxon>
        <taxon>Actinomycetes</taxon>
        <taxon>Streptosporangiales</taxon>
        <taxon>Streptosporangiaceae</taxon>
        <taxon>Nonomuraea</taxon>
    </lineage>
</organism>
<evidence type="ECO:0000256" key="1">
    <source>
        <dbReference type="SAM" id="SignalP"/>
    </source>
</evidence>
<reference evidence="2" key="1">
    <citation type="submission" date="2016-04" db="EMBL/GenBank/DDBJ databases">
        <authorList>
            <person name="Evans L.H."/>
            <person name="Alamgir A."/>
            <person name="Owens N."/>
            <person name="Weber N.D."/>
            <person name="Virtaneva K."/>
            <person name="Barbian K."/>
            <person name="Babar A."/>
            <person name="Rosenke K."/>
        </authorList>
    </citation>
    <scope>NUCLEOTIDE SEQUENCE</scope>
    <source>
        <strain evidence="2">Nono1</strain>
    </source>
</reference>
<protein>
    <recommendedName>
        <fullName evidence="3">Secreted protein</fullName>
    </recommendedName>
</protein>
<keyword evidence="1" id="KW-0732">Signal</keyword>